<evidence type="ECO:0000256" key="4">
    <source>
        <dbReference type="ARBA" id="ARBA00042988"/>
    </source>
</evidence>
<evidence type="ECO:0000259" key="6">
    <source>
        <dbReference type="Pfam" id="PF01408"/>
    </source>
</evidence>
<accession>A0AAN6YQ43</accession>
<dbReference type="InterPro" id="IPR036291">
    <property type="entry name" value="NAD(P)-bd_dom_sf"/>
</dbReference>
<dbReference type="RefSeq" id="XP_064668847.1">
    <property type="nucleotide sequence ID" value="XM_064818592.1"/>
</dbReference>
<reference evidence="7" key="2">
    <citation type="submission" date="2023-05" db="EMBL/GenBank/DDBJ databases">
        <authorList>
            <consortium name="Lawrence Berkeley National Laboratory"/>
            <person name="Steindorff A."/>
            <person name="Hensen N."/>
            <person name="Bonometti L."/>
            <person name="Westerberg I."/>
            <person name="Brannstrom I.O."/>
            <person name="Guillou S."/>
            <person name="Cros-Aarteil S."/>
            <person name="Calhoun S."/>
            <person name="Haridas S."/>
            <person name="Kuo A."/>
            <person name="Mondo S."/>
            <person name="Pangilinan J."/>
            <person name="Riley R."/>
            <person name="Labutti K."/>
            <person name="Andreopoulos B."/>
            <person name="Lipzen A."/>
            <person name="Chen C."/>
            <person name="Yanf M."/>
            <person name="Daum C."/>
            <person name="Ng V."/>
            <person name="Clum A."/>
            <person name="Ohm R."/>
            <person name="Martin F."/>
            <person name="Silar P."/>
            <person name="Natvig D."/>
            <person name="Lalanne C."/>
            <person name="Gautier V."/>
            <person name="Ament-Velasquez S.L."/>
            <person name="Kruys A."/>
            <person name="Hutchinson M.I."/>
            <person name="Powell A.J."/>
            <person name="Barry K."/>
            <person name="Miller A.N."/>
            <person name="Grigoriev I.V."/>
            <person name="Debuchy R."/>
            <person name="Gladieux P."/>
            <person name="Thoren M.H."/>
            <person name="Johannesson H."/>
        </authorList>
    </citation>
    <scope>NUCLEOTIDE SEQUENCE</scope>
    <source>
        <strain evidence="7">CBS 508.74</strain>
    </source>
</reference>
<evidence type="ECO:0000313" key="7">
    <source>
        <dbReference type="EMBL" id="KAK4111277.1"/>
    </source>
</evidence>
<dbReference type="Proteomes" id="UP001302812">
    <property type="component" value="Unassembled WGS sequence"/>
</dbReference>
<keyword evidence="8" id="KW-1185">Reference proteome</keyword>
<gene>
    <name evidence="7" type="ORF">N656DRAFT_830024</name>
</gene>
<evidence type="ECO:0000256" key="2">
    <source>
        <dbReference type="ARBA" id="ARBA00023002"/>
    </source>
</evidence>
<organism evidence="7 8">
    <name type="scientific">Canariomyces notabilis</name>
    <dbReference type="NCBI Taxonomy" id="2074819"/>
    <lineage>
        <taxon>Eukaryota</taxon>
        <taxon>Fungi</taxon>
        <taxon>Dikarya</taxon>
        <taxon>Ascomycota</taxon>
        <taxon>Pezizomycotina</taxon>
        <taxon>Sordariomycetes</taxon>
        <taxon>Sordariomycetidae</taxon>
        <taxon>Sordariales</taxon>
        <taxon>Chaetomiaceae</taxon>
        <taxon>Canariomyces</taxon>
    </lineage>
</organism>
<evidence type="ECO:0000256" key="1">
    <source>
        <dbReference type="ARBA" id="ARBA00010928"/>
    </source>
</evidence>
<dbReference type="InterPro" id="IPR000683">
    <property type="entry name" value="Gfo/Idh/MocA-like_OxRdtase_N"/>
</dbReference>
<comment type="similarity">
    <text evidence="1">Belongs to the Gfo/Idh/MocA family.</text>
</comment>
<dbReference type="Pfam" id="PF01408">
    <property type="entry name" value="GFO_IDH_MocA"/>
    <property type="match status" value="1"/>
</dbReference>
<evidence type="ECO:0000256" key="5">
    <source>
        <dbReference type="ARBA" id="ARBA00049233"/>
    </source>
</evidence>
<proteinExistence type="inferred from homology"/>
<dbReference type="GO" id="GO:0047837">
    <property type="term" value="F:D-xylose 1-dehydrogenase (NADP+) activity"/>
    <property type="evidence" value="ECO:0007669"/>
    <property type="project" value="UniProtKB-EC"/>
</dbReference>
<dbReference type="AlphaFoldDB" id="A0AAN6YQ43"/>
<protein>
    <recommendedName>
        <fullName evidence="3">D-xylose 1-dehydrogenase (NADP(+), D-xylono-1,5-lactone-forming)</fullName>
        <ecNumber evidence="3">1.1.1.179</ecNumber>
    </recommendedName>
    <alternativeName>
        <fullName evidence="4">D-xylose-NADP dehydrogenase</fullName>
    </alternativeName>
</protein>
<feature type="domain" description="Gfo/Idh/MocA-like oxidoreductase N-terminal" evidence="6">
    <location>
        <begin position="27"/>
        <end position="132"/>
    </location>
</feature>
<dbReference type="EMBL" id="MU853346">
    <property type="protein sequence ID" value="KAK4111277.1"/>
    <property type="molecule type" value="Genomic_DNA"/>
</dbReference>
<keyword evidence="2" id="KW-0560">Oxidoreductase</keyword>
<evidence type="ECO:0000313" key="8">
    <source>
        <dbReference type="Proteomes" id="UP001302812"/>
    </source>
</evidence>
<dbReference type="GeneID" id="89942718"/>
<comment type="caution">
    <text evidence="7">The sequence shown here is derived from an EMBL/GenBank/DDBJ whole genome shotgun (WGS) entry which is preliminary data.</text>
</comment>
<sequence length="440" mass="49826">MEQPGFFKRNWQILTPPHGPVKSETPLKFGILGVGNIALTTLIRPASLHPEVTVEAVAARDKTKAEEFAKEHGIPKVFESYLDLIQDPSIDAVYITLSNDLHLEWALRSLAAGKHVLLEKPSVSNATEAELLFRSPLLRAPNAPVLLEAFHYRFEPYWTAFLALLDKPNVTRAKVTMNVPQSFTDKKDLQFRYEVSGGALMDLTYSISLLRDIFGAEPLQCTSCKVKRMLPPSDELCDYGYDATWLFPNGGVGRAAEVLKGTMGWTLRTSLFEEEAWASEAPDDPERGAPMGHASVMHREMVLPDESLPEEQEKVMTREVRMSNYIWGCIWHRIDVDDWYIVRNKADGTVVKRWVERGTKKAYTLREAGIDRDSEPYWMSYKYQLDEFVNRVRGRDGTGVWVSGEDSINQMKMIDMAYEKAGLPVRPTTTFRLDLSGGDD</sequence>
<reference evidence="7" key="1">
    <citation type="journal article" date="2023" name="Mol. Phylogenet. Evol.">
        <title>Genome-scale phylogeny and comparative genomics of the fungal order Sordariales.</title>
        <authorList>
            <person name="Hensen N."/>
            <person name="Bonometti L."/>
            <person name="Westerberg I."/>
            <person name="Brannstrom I.O."/>
            <person name="Guillou S."/>
            <person name="Cros-Aarteil S."/>
            <person name="Calhoun S."/>
            <person name="Haridas S."/>
            <person name="Kuo A."/>
            <person name="Mondo S."/>
            <person name="Pangilinan J."/>
            <person name="Riley R."/>
            <person name="LaButti K."/>
            <person name="Andreopoulos B."/>
            <person name="Lipzen A."/>
            <person name="Chen C."/>
            <person name="Yan M."/>
            <person name="Daum C."/>
            <person name="Ng V."/>
            <person name="Clum A."/>
            <person name="Steindorff A."/>
            <person name="Ohm R.A."/>
            <person name="Martin F."/>
            <person name="Silar P."/>
            <person name="Natvig D.O."/>
            <person name="Lalanne C."/>
            <person name="Gautier V."/>
            <person name="Ament-Velasquez S.L."/>
            <person name="Kruys A."/>
            <person name="Hutchinson M.I."/>
            <person name="Powell A.J."/>
            <person name="Barry K."/>
            <person name="Miller A.N."/>
            <person name="Grigoriev I.V."/>
            <person name="Debuchy R."/>
            <person name="Gladieux P."/>
            <person name="Hiltunen Thoren M."/>
            <person name="Johannesson H."/>
        </authorList>
    </citation>
    <scope>NUCLEOTIDE SEQUENCE</scope>
    <source>
        <strain evidence="7">CBS 508.74</strain>
    </source>
</reference>
<dbReference type="EC" id="1.1.1.179" evidence="3"/>
<dbReference type="SUPFAM" id="SSF55347">
    <property type="entry name" value="Glyceraldehyde-3-phosphate dehydrogenase-like, C-terminal domain"/>
    <property type="match status" value="1"/>
</dbReference>
<evidence type="ECO:0000256" key="3">
    <source>
        <dbReference type="ARBA" id="ARBA00038984"/>
    </source>
</evidence>
<dbReference type="GO" id="GO:0000166">
    <property type="term" value="F:nucleotide binding"/>
    <property type="evidence" value="ECO:0007669"/>
    <property type="project" value="InterPro"/>
</dbReference>
<comment type="catalytic activity">
    <reaction evidence="5">
        <text>D-xylose + NADP(+) = D-xylono-1,5-lactone + NADPH + H(+)</text>
        <dbReference type="Rhea" id="RHEA:22000"/>
        <dbReference type="ChEBI" id="CHEBI:15378"/>
        <dbReference type="ChEBI" id="CHEBI:15867"/>
        <dbReference type="ChEBI" id="CHEBI:53455"/>
        <dbReference type="ChEBI" id="CHEBI:57783"/>
        <dbReference type="ChEBI" id="CHEBI:58349"/>
        <dbReference type="EC" id="1.1.1.179"/>
    </reaction>
</comment>
<dbReference type="PANTHER" id="PTHR22604">
    <property type="entry name" value="OXIDOREDUCTASES"/>
    <property type="match status" value="1"/>
</dbReference>
<dbReference type="InterPro" id="IPR050984">
    <property type="entry name" value="Gfo/Idh/MocA_domain"/>
</dbReference>
<dbReference type="PANTHER" id="PTHR22604:SF105">
    <property type="entry name" value="TRANS-1,2-DIHYDROBENZENE-1,2-DIOL DEHYDROGENASE"/>
    <property type="match status" value="1"/>
</dbReference>
<dbReference type="Gene3D" id="3.30.360.10">
    <property type="entry name" value="Dihydrodipicolinate Reductase, domain 2"/>
    <property type="match status" value="2"/>
</dbReference>
<dbReference type="Gene3D" id="3.40.50.720">
    <property type="entry name" value="NAD(P)-binding Rossmann-like Domain"/>
    <property type="match status" value="1"/>
</dbReference>
<name>A0AAN6YQ43_9PEZI</name>
<dbReference type="SUPFAM" id="SSF51735">
    <property type="entry name" value="NAD(P)-binding Rossmann-fold domains"/>
    <property type="match status" value="1"/>
</dbReference>